<dbReference type="PANTHER" id="PTHR31286:SF180">
    <property type="entry name" value="OS10G0362600 PROTEIN"/>
    <property type="match status" value="1"/>
</dbReference>
<feature type="region of interest" description="Disordered" evidence="2">
    <location>
        <begin position="124"/>
        <end position="153"/>
    </location>
</feature>
<dbReference type="Proteomes" id="UP001633002">
    <property type="component" value="Unassembled WGS sequence"/>
</dbReference>
<keyword evidence="1" id="KW-0862">Zinc</keyword>
<proteinExistence type="predicted"/>
<dbReference type="InterPro" id="IPR036875">
    <property type="entry name" value="Znf_CCHC_sf"/>
</dbReference>
<evidence type="ECO:0000313" key="5">
    <source>
        <dbReference type="Proteomes" id="UP001633002"/>
    </source>
</evidence>
<evidence type="ECO:0000313" key="4">
    <source>
        <dbReference type="EMBL" id="KAL3683743.1"/>
    </source>
</evidence>
<protein>
    <recommendedName>
        <fullName evidence="3">CCHC-type domain-containing protein</fullName>
    </recommendedName>
</protein>
<evidence type="ECO:0000259" key="3">
    <source>
        <dbReference type="PROSITE" id="PS50158"/>
    </source>
</evidence>
<dbReference type="SUPFAM" id="SSF57756">
    <property type="entry name" value="Retrovirus zinc finger-like domains"/>
    <property type="match status" value="1"/>
</dbReference>
<evidence type="ECO:0000256" key="1">
    <source>
        <dbReference type="PROSITE-ProRule" id="PRU00047"/>
    </source>
</evidence>
<gene>
    <name evidence="4" type="ORF">R1sor_001765</name>
</gene>
<feature type="compositionally biased region" description="Basic and acidic residues" evidence="2">
    <location>
        <begin position="126"/>
        <end position="138"/>
    </location>
</feature>
<accession>A0ABD3GX85</accession>
<dbReference type="GO" id="GO:0008270">
    <property type="term" value="F:zinc ion binding"/>
    <property type="evidence" value="ECO:0007669"/>
    <property type="project" value="UniProtKB-KW"/>
</dbReference>
<name>A0ABD3GX85_9MARC</name>
<organism evidence="4 5">
    <name type="scientific">Riccia sorocarpa</name>
    <dbReference type="NCBI Taxonomy" id="122646"/>
    <lineage>
        <taxon>Eukaryota</taxon>
        <taxon>Viridiplantae</taxon>
        <taxon>Streptophyta</taxon>
        <taxon>Embryophyta</taxon>
        <taxon>Marchantiophyta</taxon>
        <taxon>Marchantiopsida</taxon>
        <taxon>Marchantiidae</taxon>
        <taxon>Marchantiales</taxon>
        <taxon>Ricciaceae</taxon>
        <taxon>Riccia</taxon>
    </lineage>
</organism>
<comment type="caution">
    <text evidence="4">The sequence shown here is derived from an EMBL/GenBank/DDBJ whole genome shotgun (WGS) entry which is preliminary data.</text>
</comment>
<feature type="domain" description="CCHC-type" evidence="3">
    <location>
        <begin position="103"/>
        <end position="117"/>
    </location>
</feature>
<dbReference type="InterPro" id="IPR001878">
    <property type="entry name" value="Znf_CCHC"/>
</dbReference>
<sequence>MVFLTPSEPGHNPQSNVGKKMPVWLDLLNVDPMLESESKQMLATLGPVIHQAGVNEGGGGKFPHIRGCVLMDINKPLPTVLKVSLNGAAKLFGIHYDTLPDACYTCHQRGHFQRFCPLTSTVRTAPEPKPKSQADADGFHPVPSKGGNPSTSAAVDAQETTPVISPVAPNPFQVLATNSEDEVENLVESEYSINLHYSKMCGQLAYIFWTIQDFWTSKKHFNSQNESKNARKCSHG</sequence>
<dbReference type="PROSITE" id="PS50158">
    <property type="entry name" value="ZF_CCHC"/>
    <property type="match status" value="1"/>
</dbReference>
<dbReference type="InterPro" id="IPR040256">
    <property type="entry name" value="At4g02000-like"/>
</dbReference>
<keyword evidence="1" id="KW-0479">Metal-binding</keyword>
<dbReference type="PANTHER" id="PTHR31286">
    <property type="entry name" value="GLYCINE-RICH CELL WALL STRUCTURAL PROTEIN 1.8-LIKE"/>
    <property type="match status" value="1"/>
</dbReference>
<reference evidence="4 5" key="1">
    <citation type="submission" date="2024-09" db="EMBL/GenBank/DDBJ databases">
        <title>Chromosome-scale assembly of Riccia sorocarpa.</title>
        <authorList>
            <person name="Paukszto L."/>
        </authorList>
    </citation>
    <scope>NUCLEOTIDE SEQUENCE [LARGE SCALE GENOMIC DNA]</scope>
    <source>
        <strain evidence="4">LP-2024</strain>
        <tissue evidence="4">Aerial parts of the thallus</tissue>
    </source>
</reference>
<keyword evidence="1" id="KW-0863">Zinc-finger</keyword>
<evidence type="ECO:0000256" key="2">
    <source>
        <dbReference type="SAM" id="MobiDB-lite"/>
    </source>
</evidence>
<keyword evidence="5" id="KW-1185">Reference proteome</keyword>
<dbReference type="EMBL" id="JBJQOH010000006">
    <property type="protein sequence ID" value="KAL3683743.1"/>
    <property type="molecule type" value="Genomic_DNA"/>
</dbReference>
<dbReference type="Gene3D" id="4.10.60.10">
    <property type="entry name" value="Zinc finger, CCHC-type"/>
    <property type="match status" value="1"/>
</dbReference>
<dbReference type="AlphaFoldDB" id="A0ABD3GX85"/>